<protein>
    <recommendedName>
        <fullName evidence="9">Peptidase C1A papain C-terminal domain-containing protein</fullName>
    </recommendedName>
</protein>
<proteinExistence type="inferred from homology"/>
<dbReference type="InterPro" id="IPR038765">
    <property type="entry name" value="Papain-like_cys_pep_sf"/>
</dbReference>
<dbReference type="OMA" id="YFDEAGC"/>
<name>T1JXC2_TETUR</name>
<sequence>MKIIIFCACLITFVLCQKRAILSPDIDPLSDLMVNKINSLNTTWKAGKNFDGYTIDEIAKLCGVKRLERSSDEFGRIEVEVEPYIPKTFDARSAWPHCPSISFIRDQGGCGSCWAFGSAEAMSDRTCIKSNGRVKVILSPEDILSCCIDCGYGCNGGYIEAAYQYWVEEGVVTGGLFNGTGCKPYKIAPCEHHAIGPRPNCTDEITPACEVQCQSNYRKTYLEDKHYGLNSYKIVANVSQIQSEILRNGPVTAGYIVYSDFANYKSGVYQRHSNVTLGGHAVRILGWGIETGVPYWLVANSWNTDWGDKGYFKIRRGVNECGIEDHIVAGIPKN</sequence>
<dbReference type="OrthoDB" id="640249at2759"/>
<evidence type="ECO:0000256" key="7">
    <source>
        <dbReference type="ARBA" id="ARBA00023157"/>
    </source>
</evidence>
<dbReference type="Proteomes" id="UP000015104">
    <property type="component" value="Unassembled WGS sequence"/>
</dbReference>
<dbReference type="EMBL" id="CAEY01000824">
    <property type="status" value="NOT_ANNOTATED_CDS"/>
    <property type="molecule type" value="Genomic_DNA"/>
</dbReference>
<evidence type="ECO:0000256" key="4">
    <source>
        <dbReference type="ARBA" id="ARBA00022801"/>
    </source>
</evidence>
<dbReference type="FunFam" id="3.90.70.10:FF:000031">
    <property type="entry name" value="Cathepsin B"/>
    <property type="match status" value="1"/>
</dbReference>
<dbReference type="SMART" id="SM00645">
    <property type="entry name" value="Pept_C1"/>
    <property type="match status" value="1"/>
</dbReference>
<dbReference type="InterPro" id="IPR000668">
    <property type="entry name" value="Peptidase_C1A_C"/>
</dbReference>
<evidence type="ECO:0000256" key="3">
    <source>
        <dbReference type="ARBA" id="ARBA00022729"/>
    </source>
</evidence>
<dbReference type="PANTHER" id="PTHR12411">
    <property type="entry name" value="CYSTEINE PROTEASE FAMILY C1-RELATED"/>
    <property type="match status" value="1"/>
</dbReference>
<dbReference type="InterPro" id="IPR025660">
    <property type="entry name" value="Pept_his_AS"/>
</dbReference>
<evidence type="ECO:0000256" key="8">
    <source>
        <dbReference type="SAM" id="SignalP"/>
    </source>
</evidence>
<dbReference type="GO" id="GO:0006508">
    <property type="term" value="P:proteolysis"/>
    <property type="evidence" value="ECO:0007669"/>
    <property type="project" value="UniProtKB-KW"/>
</dbReference>
<keyword evidence="5" id="KW-0788">Thiol protease</keyword>
<organism evidence="10 11">
    <name type="scientific">Tetranychus urticae</name>
    <name type="common">Two-spotted spider mite</name>
    <dbReference type="NCBI Taxonomy" id="32264"/>
    <lineage>
        <taxon>Eukaryota</taxon>
        <taxon>Metazoa</taxon>
        <taxon>Ecdysozoa</taxon>
        <taxon>Arthropoda</taxon>
        <taxon>Chelicerata</taxon>
        <taxon>Arachnida</taxon>
        <taxon>Acari</taxon>
        <taxon>Acariformes</taxon>
        <taxon>Trombidiformes</taxon>
        <taxon>Prostigmata</taxon>
        <taxon>Eleutherengona</taxon>
        <taxon>Raphignathae</taxon>
        <taxon>Tetranychoidea</taxon>
        <taxon>Tetranychidae</taxon>
        <taxon>Tetranychus</taxon>
    </lineage>
</organism>
<dbReference type="eggNOG" id="KOG1543">
    <property type="taxonomic scope" value="Eukaryota"/>
</dbReference>
<dbReference type="Gene3D" id="3.90.70.10">
    <property type="entry name" value="Cysteine proteinases"/>
    <property type="match status" value="1"/>
</dbReference>
<keyword evidence="11" id="KW-1185">Reference proteome</keyword>
<dbReference type="PROSITE" id="PS00639">
    <property type="entry name" value="THIOL_PROTEASE_HIS"/>
    <property type="match status" value="1"/>
</dbReference>
<dbReference type="AlphaFoldDB" id="T1JXC2"/>
<dbReference type="HOGENOM" id="CLU_012184_3_3_1"/>
<evidence type="ECO:0000256" key="2">
    <source>
        <dbReference type="ARBA" id="ARBA00022670"/>
    </source>
</evidence>
<dbReference type="EnsemblMetazoa" id="tetur02g11420.1">
    <property type="protein sequence ID" value="tetur02g11420.1"/>
    <property type="gene ID" value="tetur02g11420"/>
</dbReference>
<feature type="domain" description="Peptidase C1A papain C-terminal" evidence="9">
    <location>
        <begin position="85"/>
        <end position="331"/>
    </location>
</feature>
<evidence type="ECO:0000256" key="1">
    <source>
        <dbReference type="ARBA" id="ARBA00008455"/>
    </source>
</evidence>
<evidence type="ECO:0000313" key="10">
    <source>
        <dbReference type="EnsemblMetazoa" id="tetur02g11420.1"/>
    </source>
</evidence>
<evidence type="ECO:0000259" key="9">
    <source>
        <dbReference type="SMART" id="SM00645"/>
    </source>
</evidence>
<dbReference type="InterPro" id="IPR012599">
    <property type="entry name" value="Propeptide_C1A"/>
</dbReference>
<dbReference type="PROSITE" id="PS00640">
    <property type="entry name" value="THIOL_PROTEASE_ASN"/>
    <property type="match status" value="1"/>
</dbReference>
<feature type="chain" id="PRO_5018602292" description="Peptidase C1A papain C-terminal domain-containing protein" evidence="8">
    <location>
        <begin position="17"/>
        <end position="334"/>
    </location>
</feature>
<keyword evidence="6" id="KW-0865">Zymogen</keyword>
<evidence type="ECO:0000256" key="5">
    <source>
        <dbReference type="ARBA" id="ARBA00022807"/>
    </source>
</evidence>
<reference evidence="11" key="1">
    <citation type="submission" date="2011-08" db="EMBL/GenBank/DDBJ databases">
        <authorList>
            <person name="Rombauts S."/>
        </authorList>
    </citation>
    <scope>NUCLEOTIDE SEQUENCE</scope>
    <source>
        <strain evidence="11">London</strain>
    </source>
</reference>
<keyword evidence="2" id="KW-0645">Protease</keyword>
<evidence type="ECO:0000313" key="11">
    <source>
        <dbReference type="Proteomes" id="UP000015104"/>
    </source>
</evidence>
<evidence type="ECO:0000256" key="6">
    <source>
        <dbReference type="ARBA" id="ARBA00023145"/>
    </source>
</evidence>
<dbReference type="PROSITE" id="PS00139">
    <property type="entry name" value="THIOL_PROTEASE_CYS"/>
    <property type="match status" value="1"/>
</dbReference>
<dbReference type="Pfam" id="PF08127">
    <property type="entry name" value="Propeptide_C1"/>
    <property type="match status" value="1"/>
</dbReference>
<dbReference type="KEGG" id="tut:107371482"/>
<dbReference type="Pfam" id="PF00112">
    <property type="entry name" value="Peptidase_C1"/>
    <property type="match status" value="1"/>
</dbReference>
<dbReference type="PRINTS" id="PR00705">
    <property type="entry name" value="PAPAIN"/>
</dbReference>
<keyword evidence="4" id="KW-0378">Hydrolase</keyword>
<keyword evidence="7" id="KW-1015">Disulfide bond</keyword>
<comment type="similarity">
    <text evidence="1">Belongs to the peptidase C1 family.</text>
</comment>
<gene>
    <name evidence="10" type="primary">107371482</name>
</gene>
<dbReference type="InterPro" id="IPR025661">
    <property type="entry name" value="Pept_asp_AS"/>
</dbReference>
<keyword evidence="3 8" id="KW-0732">Signal</keyword>
<dbReference type="SUPFAM" id="SSF54001">
    <property type="entry name" value="Cysteine proteinases"/>
    <property type="match status" value="1"/>
</dbReference>
<dbReference type="CDD" id="cd02620">
    <property type="entry name" value="Peptidase_C1A_CathepsinB"/>
    <property type="match status" value="1"/>
</dbReference>
<feature type="signal peptide" evidence="8">
    <location>
        <begin position="1"/>
        <end position="16"/>
    </location>
</feature>
<reference evidence="10" key="2">
    <citation type="submission" date="2015-06" db="UniProtKB">
        <authorList>
            <consortium name="EnsemblMetazoa"/>
        </authorList>
    </citation>
    <scope>IDENTIFICATION</scope>
</reference>
<dbReference type="GO" id="GO:0004197">
    <property type="term" value="F:cysteine-type endopeptidase activity"/>
    <property type="evidence" value="ECO:0007669"/>
    <property type="project" value="InterPro"/>
</dbReference>
<dbReference type="InterPro" id="IPR000169">
    <property type="entry name" value="Pept_cys_AS"/>
</dbReference>
<dbReference type="InterPro" id="IPR013128">
    <property type="entry name" value="Peptidase_C1A"/>
</dbReference>
<accession>T1JXC2</accession>